<evidence type="ECO:0000313" key="4">
    <source>
        <dbReference type="Proteomes" id="UP000471364"/>
    </source>
</evidence>
<evidence type="ECO:0000313" key="3">
    <source>
        <dbReference type="EMBL" id="KAB1102876.1"/>
    </source>
</evidence>
<keyword evidence="1" id="KW-0732">Signal</keyword>
<dbReference type="Gene3D" id="2.60.40.2230">
    <property type="entry name" value="Uncharacterised protein YcnI-like PF07987, DUF1775"/>
    <property type="match status" value="1"/>
</dbReference>
<proteinExistence type="predicted"/>
<protein>
    <submittedName>
        <fullName evidence="3">DUF1775 domain-containing protein</fullName>
    </submittedName>
</protein>
<dbReference type="Pfam" id="PF07987">
    <property type="entry name" value="DUF1775"/>
    <property type="match status" value="1"/>
</dbReference>
<evidence type="ECO:0000256" key="1">
    <source>
        <dbReference type="SAM" id="SignalP"/>
    </source>
</evidence>
<organism evidence="3 4">
    <name type="scientific">Micromonospora aurantiaca</name>
    <name type="common">nom. illeg.</name>
    <dbReference type="NCBI Taxonomy" id="47850"/>
    <lineage>
        <taxon>Bacteria</taxon>
        <taxon>Bacillati</taxon>
        <taxon>Actinomycetota</taxon>
        <taxon>Actinomycetes</taxon>
        <taxon>Micromonosporales</taxon>
        <taxon>Micromonosporaceae</taxon>
        <taxon>Micromonospora</taxon>
    </lineage>
</organism>
<comment type="caution">
    <text evidence="3">The sequence shown here is derived from an EMBL/GenBank/DDBJ whole genome shotgun (WGS) entry which is preliminary data.</text>
</comment>
<feature type="non-terminal residue" evidence="3">
    <location>
        <position position="149"/>
    </location>
</feature>
<dbReference type="InterPro" id="IPR012533">
    <property type="entry name" value="YcnI-copper_dom"/>
</dbReference>
<reference evidence="3 4" key="1">
    <citation type="submission" date="2019-09" db="EMBL/GenBank/DDBJ databases">
        <title>High taxonomic diversity of Micromonospora strains isolated from Medicago sativa nodules in different geographical locations.</title>
        <authorList>
            <person name="Martinez-Hidalgo P."/>
            <person name="Flores-Felix J.D."/>
            <person name="Velazquez E."/>
            <person name="Brau L."/>
            <person name="Trujillo M.E."/>
            <person name="Martinez-Molina E."/>
        </authorList>
    </citation>
    <scope>NUCLEOTIDE SEQUENCE [LARGE SCALE GENOMIC DNA]</scope>
    <source>
        <strain evidence="3 4">ALFB5</strain>
    </source>
</reference>
<sequence length="149" mass="15677">MRHRWAIVALAVTAATVTAASPAWAHTDAKLTPARAGAANAVLSVDAEAESRTAGTTSVQVYLPEGIAASDITLLKAPPGWKLSTTTPNSYTVAGPAVPVGQDAEHQVRVRQLPNTAQVSFKILQKYSDGRIDRWIEVPSSANPEPANP</sequence>
<dbReference type="InterPro" id="IPR038507">
    <property type="entry name" value="YcnI-like_sf"/>
</dbReference>
<dbReference type="Proteomes" id="UP000471364">
    <property type="component" value="Unassembled WGS sequence"/>
</dbReference>
<feature type="chain" id="PRO_5047244283" evidence="1">
    <location>
        <begin position="26"/>
        <end position="149"/>
    </location>
</feature>
<name>A0ABQ6U7Q2_9ACTN</name>
<feature type="signal peptide" evidence="1">
    <location>
        <begin position="1"/>
        <end position="25"/>
    </location>
</feature>
<keyword evidence="4" id="KW-1185">Reference proteome</keyword>
<accession>A0ABQ6U7Q2</accession>
<evidence type="ECO:0000259" key="2">
    <source>
        <dbReference type="Pfam" id="PF07987"/>
    </source>
</evidence>
<gene>
    <name evidence="3" type="ORF">F6X54_30390</name>
</gene>
<dbReference type="RefSeq" id="WP_151015852.1">
    <property type="nucleotide sequence ID" value="NZ_WAAR01000221.1"/>
</dbReference>
<feature type="domain" description="YncI copper-binding" evidence="2">
    <location>
        <begin position="34"/>
        <end position="149"/>
    </location>
</feature>
<dbReference type="EMBL" id="WAAR01000221">
    <property type="protein sequence ID" value="KAB1102876.1"/>
    <property type="molecule type" value="Genomic_DNA"/>
</dbReference>